<dbReference type="InterPro" id="IPR050428">
    <property type="entry name" value="TCS_sensor_his_kinase"/>
</dbReference>
<dbReference type="SUPFAM" id="SSF55874">
    <property type="entry name" value="ATPase domain of HSP90 chaperone/DNA topoisomerase II/histidine kinase"/>
    <property type="match status" value="1"/>
</dbReference>
<dbReference type="GO" id="GO:0004673">
    <property type="term" value="F:protein histidine kinase activity"/>
    <property type="evidence" value="ECO:0007669"/>
    <property type="project" value="UniProtKB-EC"/>
</dbReference>
<dbReference type="GO" id="GO:0000160">
    <property type="term" value="P:phosphorelay signal transduction system"/>
    <property type="evidence" value="ECO:0007669"/>
    <property type="project" value="TreeGrafter"/>
</dbReference>
<dbReference type="InterPro" id="IPR013587">
    <property type="entry name" value="Nitrate/nitrite_sensing"/>
</dbReference>
<dbReference type="InterPro" id="IPR036890">
    <property type="entry name" value="HATPase_C_sf"/>
</dbReference>
<evidence type="ECO:0000256" key="5">
    <source>
        <dbReference type="ARBA" id="ARBA00022777"/>
    </source>
</evidence>
<evidence type="ECO:0000256" key="6">
    <source>
        <dbReference type="SAM" id="MobiDB-lite"/>
    </source>
</evidence>
<dbReference type="EMBL" id="JACCFS010000001">
    <property type="protein sequence ID" value="NYJ37309.1"/>
    <property type="molecule type" value="Genomic_DNA"/>
</dbReference>
<dbReference type="GO" id="GO:0005886">
    <property type="term" value="C:plasma membrane"/>
    <property type="evidence" value="ECO:0007669"/>
    <property type="project" value="TreeGrafter"/>
</dbReference>
<dbReference type="AlphaFoldDB" id="A0A7Z0JDB8"/>
<keyword evidence="5 9" id="KW-0418">Kinase</keyword>
<evidence type="ECO:0000313" key="9">
    <source>
        <dbReference type="EMBL" id="NYJ37309.1"/>
    </source>
</evidence>
<dbReference type="RefSeq" id="WP_179827923.1">
    <property type="nucleotide sequence ID" value="NZ_JACCFS010000001.1"/>
</dbReference>
<comment type="caution">
    <text evidence="9">The sequence shown here is derived from an EMBL/GenBank/DDBJ whole genome shotgun (WGS) entry which is preliminary data.</text>
</comment>
<evidence type="ECO:0000313" key="10">
    <source>
        <dbReference type="Proteomes" id="UP000572051"/>
    </source>
</evidence>
<dbReference type="EC" id="2.7.13.3" evidence="2"/>
<dbReference type="Pfam" id="PF08376">
    <property type="entry name" value="NIT"/>
    <property type="match status" value="1"/>
</dbReference>
<keyword evidence="10" id="KW-1185">Reference proteome</keyword>
<keyword evidence="3" id="KW-0597">Phosphoprotein</keyword>
<organism evidence="9 10">
    <name type="scientific">Nocardiopsis aegyptia</name>
    <dbReference type="NCBI Taxonomy" id="220378"/>
    <lineage>
        <taxon>Bacteria</taxon>
        <taxon>Bacillati</taxon>
        <taxon>Actinomycetota</taxon>
        <taxon>Actinomycetes</taxon>
        <taxon>Streptosporangiales</taxon>
        <taxon>Nocardiopsidaceae</taxon>
        <taxon>Nocardiopsis</taxon>
    </lineage>
</organism>
<evidence type="ECO:0000259" key="7">
    <source>
        <dbReference type="Pfam" id="PF02518"/>
    </source>
</evidence>
<accession>A0A7Z0JDB8</accession>
<gene>
    <name evidence="9" type="ORF">HNR10_005190</name>
</gene>
<feature type="region of interest" description="Disordered" evidence="6">
    <location>
        <begin position="663"/>
        <end position="1120"/>
    </location>
</feature>
<dbReference type="PANTHER" id="PTHR45436">
    <property type="entry name" value="SENSOR HISTIDINE KINASE YKOH"/>
    <property type="match status" value="1"/>
</dbReference>
<dbReference type="Pfam" id="PF02518">
    <property type="entry name" value="HATPase_c"/>
    <property type="match status" value="1"/>
</dbReference>
<evidence type="ECO:0000256" key="3">
    <source>
        <dbReference type="ARBA" id="ARBA00022553"/>
    </source>
</evidence>
<dbReference type="InterPro" id="IPR003594">
    <property type="entry name" value="HATPase_dom"/>
</dbReference>
<evidence type="ECO:0000259" key="8">
    <source>
        <dbReference type="Pfam" id="PF08376"/>
    </source>
</evidence>
<dbReference type="Proteomes" id="UP000572051">
    <property type="component" value="Unassembled WGS sequence"/>
</dbReference>
<feature type="compositionally biased region" description="Low complexity" evidence="6">
    <location>
        <begin position="663"/>
        <end position="677"/>
    </location>
</feature>
<evidence type="ECO:0000256" key="2">
    <source>
        <dbReference type="ARBA" id="ARBA00012438"/>
    </source>
</evidence>
<dbReference type="Gene3D" id="3.30.565.10">
    <property type="entry name" value="Histidine kinase-like ATPase, C-terminal domain"/>
    <property type="match status" value="1"/>
</dbReference>
<protein>
    <recommendedName>
        <fullName evidence="2">histidine kinase</fullName>
        <ecNumber evidence="2">2.7.13.3</ecNumber>
    </recommendedName>
</protein>
<reference evidence="9 10" key="1">
    <citation type="submission" date="2020-07" db="EMBL/GenBank/DDBJ databases">
        <title>Sequencing the genomes of 1000 actinobacteria strains.</title>
        <authorList>
            <person name="Klenk H.-P."/>
        </authorList>
    </citation>
    <scope>NUCLEOTIDE SEQUENCE [LARGE SCALE GENOMIC DNA]</scope>
    <source>
        <strain evidence="9 10">DSM 44442</strain>
    </source>
</reference>
<evidence type="ECO:0000256" key="4">
    <source>
        <dbReference type="ARBA" id="ARBA00022679"/>
    </source>
</evidence>
<dbReference type="PANTHER" id="PTHR45436:SF5">
    <property type="entry name" value="SENSOR HISTIDINE KINASE TRCS"/>
    <property type="match status" value="1"/>
</dbReference>
<feature type="compositionally biased region" description="Gly residues" evidence="6">
    <location>
        <begin position="814"/>
        <end position="830"/>
    </location>
</feature>
<proteinExistence type="predicted"/>
<feature type="compositionally biased region" description="Polar residues" evidence="6">
    <location>
        <begin position="952"/>
        <end position="963"/>
    </location>
</feature>
<feature type="domain" description="Nitrate/nitrite sensing protein" evidence="8">
    <location>
        <begin position="62"/>
        <end position="316"/>
    </location>
</feature>
<feature type="domain" description="Histidine kinase/HSP90-like ATPase" evidence="7">
    <location>
        <begin position="546"/>
        <end position="653"/>
    </location>
</feature>
<feature type="compositionally biased region" description="Pro residues" evidence="6">
    <location>
        <begin position="1071"/>
        <end position="1083"/>
    </location>
</feature>
<keyword evidence="4" id="KW-0808">Transferase</keyword>
<sequence>MRRNRDHSSTIRGQLTRIVLIPSLCFLALWLIVAAVGTVRAVQLMGDVGRAAEGTEVFSWAATELRSERRDTLVHMGRSENEDTGEQAAADLREQRESTDAALAEAADLAQRLRGAQDDEVDRSAAAVAAAPEALAETRELVDDLAIDRDEALLRYGDLIGGTRSAITALVHTTDGGENLTDAVLTRELMGAHADYATADALLAGVIASGEMSYEETAHFTYLTASYRSTLSTVAPTLYPGLQRRYETLAGRGEWLRAEQLSRQVVTRTPIVARDPEDGPPPVGEPDAEWNTEVGVDAAAWDESSAASAQDLDALALSQAERTVGLARSAALLRVTLGVAAAVATLVGGVAAIAVVSRSSRRLTDRLVRLRSQILDRDDDLPDIVDRAQRGQKVDVQEELPPLDDIGRDEIGQVAEAFDSAQLTAVEAAVRQAEIRRGANRAYLGIAFRNQNLVQRQLRLLDEIEYNEQDPEALRRLFRLDHLATRARRYADNLIILGGGQSVRRWRQPRPLVDVLRAAIAETEDFDRVRLTSAPRVLMHGQAVADVVHLLAELVENATQFSPAGAPVDVSCAPVVGGLTVEVEDRGLGMSEHGYAAAERTLTQPPEFDVMELPEDPRLGLFVVARLAERHGIRVWLRPSSYGGTRATALLPESLLEPVESPVAVPAAGPGGANPADARPHPRTGAEPPSGPQASVQPAPDRTPVTGPQPHVGPEGVPGPWGTPGDGAVPVSRTGPQRPVSVTGPQRPVGSGGEDAFASPGNAGRPGGSPPDVSMSGPQQSADHRGVPRASGGTGHPEGIPPDASVTGPQPHVGPGGRGGGPFGSAGEGAGSAPWTGPQQGIGRRRAENPRGSEYAGRPGGVPADVSMSGPQPPVVPPGEGVPGAPPGAPGEGVGPLSRTGPQHPVSVTGPPWPVVPGPDGAGVQGDPGRSPWPEDRPAPARPWGGDGGPTPNGSRHAAQQSDIDALVALSQPRPPRGRGPHRPQEGPDHAAWPGEGPHPVSLSGPQIPVPHNDPTSPEGTAPPEAPMPDPAADSRPPLPKRVPSDTGPATGAQASVTRPGPGHPGWPHEPQVPPDPAPPGPPQAHRNPLDAPGTAWPTPPDGFGRVLAPDTPPEAHDER</sequence>
<name>A0A7Z0JDB8_9ACTN</name>
<comment type="catalytic activity">
    <reaction evidence="1">
        <text>ATP + protein L-histidine = ADP + protein N-phospho-L-histidine.</text>
        <dbReference type="EC" id="2.7.13.3"/>
    </reaction>
</comment>
<evidence type="ECO:0000256" key="1">
    <source>
        <dbReference type="ARBA" id="ARBA00000085"/>
    </source>
</evidence>